<reference evidence="4" key="1">
    <citation type="submission" date="2018-05" db="EMBL/GenBank/DDBJ databases">
        <authorList>
            <person name="Lanie J.A."/>
            <person name="Ng W.-L."/>
            <person name="Kazmierczak K.M."/>
            <person name="Andrzejewski T.M."/>
            <person name="Davidsen T.M."/>
            <person name="Wayne K.J."/>
            <person name="Tettelin H."/>
            <person name="Glass J.I."/>
            <person name="Rusch D."/>
            <person name="Podicherti R."/>
            <person name="Tsui H.-C.T."/>
            <person name="Winkler M.E."/>
        </authorList>
    </citation>
    <scope>NUCLEOTIDE SEQUENCE</scope>
</reference>
<organism evidence="4">
    <name type="scientific">marine metagenome</name>
    <dbReference type="NCBI Taxonomy" id="408172"/>
    <lineage>
        <taxon>unclassified sequences</taxon>
        <taxon>metagenomes</taxon>
        <taxon>ecological metagenomes</taxon>
    </lineage>
</organism>
<dbReference type="SUPFAM" id="SSF52799">
    <property type="entry name" value="(Phosphotyrosine protein) phosphatases II"/>
    <property type="match status" value="1"/>
</dbReference>
<dbReference type="PROSITE" id="PS51257">
    <property type="entry name" value="PROKAR_LIPOPROTEIN"/>
    <property type="match status" value="1"/>
</dbReference>
<feature type="domain" description="Beta-lactamase hydrolase-like protein phosphatase-like" evidence="3">
    <location>
        <begin position="69"/>
        <end position="140"/>
    </location>
</feature>
<feature type="transmembrane region" description="Helical" evidence="2">
    <location>
        <begin position="12"/>
        <end position="34"/>
    </location>
</feature>
<keyword evidence="2" id="KW-0472">Membrane</keyword>
<dbReference type="InterPro" id="IPR005939">
    <property type="entry name" value="BLH_phosphatase-like"/>
</dbReference>
<accession>A0A382THZ9</accession>
<evidence type="ECO:0000259" key="3">
    <source>
        <dbReference type="Pfam" id="PF04273"/>
    </source>
</evidence>
<feature type="non-terminal residue" evidence="4">
    <location>
        <position position="147"/>
    </location>
</feature>
<evidence type="ECO:0000256" key="2">
    <source>
        <dbReference type="SAM" id="Phobius"/>
    </source>
</evidence>
<dbReference type="InterPro" id="IPR029021">
    <property type="entry name" value="Prot-tyrosine_phosphatase-like"/>
</dbReference>
<dbReference type="Gene3D" id="3.90.190.10">
    <property type="entry name" value="Protein tyrosine phosphatase superfamily"/>
    <property type="match status" value="1"/>
</dbReference>
<protein>
    <recommendedName>
        <fullName evidence="3">Beta-lactamase hydrolase-like protein phosphatase-like domain-containing protein</fullName>
    </recommendedName>
</protein>
<gene>
    <name evidence="4" type="ORF">METZ01_LOCUS374249</name>
</gene>
<keyword evidence="2" id="KW-0812">Transmembrane</keyword>
<evidence type="ECO:0000313" key="4">
    <source>
        <dbReference type="EMBL" id="SVD21395.1"/>
    </source>
</evidence>
<dbReference type="AlphaFoldDB" id="A0A382THZ9"/>
<dbReference type="GO" id="GO:0016787">
    <property type="term" value="F:hydrolase activity"/>
    <property type="evidence" value="ECO:0007669"/>
    <property type="project" value="InterPro"/>
</dbReference>
<sequence length="147" mass="15444">MLQSKPMQQSSYFPTIIGALFVTMVSVTGCGGASSQQSSSNTEHQDTGPSFQAEEGPEGVRNYTRVDATVACAGATPPEAMAELRNRGFTTVINFRTGGERGATVDAGKQAAEAAGLKYIHIPFREATAEVAESFLEAVADPTNQPV</sequence>
<keyword evidence="2" id="KW-1133">Transmembrane helix</keyword>
<dbReference type="Pfam" id="PF04273">
    <property type="entry name" value="BLH_phosphatase"/>
    <property type="match status" value="1"/>
</dbReference>
<feature type="region of interest" description="Disordered" evidence="1">
    <location>
        <begin position="32"/>
        <end position="60"/>
    </location>
</feature>
<proteinExistence type="predicted"/>
<dbReference type="EMBL" id="UINC01136555">
    <property type="protein sequence ID" value="SVD21395.1"/>
    <property type="molecule type" value="Genomic_DNA"/>
</dbReference>
<name>A0A382THZ9_9ZZZZ</name>
<evidence type="ECO:0000256" key="1">
    <source>
        <dbReference type="SAM" id="MobiDB-lite"/>
    </source>
</evidence>